<keyword evidence="5" id="KW-0418">Kinase</keyword>
<dbReference type="PANTHER" id="PTHR43047">
    <property type="entry name" value="TWO-COMPONENT HISTIDINE PROTEIN KINASE"/>
    <property type="match status" value="1"/>
</dbReference>
<dbReference type="SUPFAM" id="SSF55874">
    <property type="entry name" value="ATPase domain of HSP90 chaperone/DNA topoisomerase II/histidine kinase"/>
    <property type="match status" value="1"/>
</dbReference>
<proteinExistence type="predicted"/>
<dbReference type="PRINTS" id="PR00344">
    <property type="entry name" value="BCTRLSENSOR"/>
</dbReference>
<dbReference type="InterPro" id="IPR036097">
    <property type="entry name" value="HisK_dim/P_sf"/>
</dbReference>
<evidence type="ECO:0000256" key="1">
    <source>
        <dbReference type="ARBA" id="ARBA00000085"/>
    </source>
</evidence>
<dbReference type="Proteomes" id="UP000662888">
    <property type="component" value="Chromosome"/>
</dbReference>
<dbReference type="Pfam" id="PF02518">
    <property type="entry name" value="HATPase_c"/>
    <property type="match status" value="1"/>
</dbReference>
<feature type="domain" description="Histidine kinase" evidence="7">
    <location>
        <begin position="301"/>
        <end position="520"/>
    </location>
</feature>
<reference evidence="9 10" key="1">
    <citation type="submission" date="2020-11" db="EMBL/GenBank/DDBJ databases">
        <authorList>
            <person name="Sun Q."/>
        </authorList>
    </citation>
    <scope>NUCLEOTIDE SEQUENCE [LARGE SCALE GENOMIC DNA]</scope>
    <source>
        <strain evidence="9 10">P8398</strain>
    </source>
</reference>
<dbReference type="InterPro" id="IPR036890">
    <property type="entry name" value="HATPase_C_sf"/>
</dbReference>
<dbReference type="Pfam" id="PF00512">
    <property type="entry name" value="HisKA"/>
    <property type="match status" value="1"/>
</dbReference>
<evidence type="ECO:0000256" key="6">
    <source>
        <dbReference type="PROSITE-ProRule" id="PRU00169"/>
    </source>
</evidence>
<dbReference type="SMART" id="SM00448">
    <property type="entry name" value="REC"/>
    <property type="match status" value="1"/>
</dbReference>
<dbReference type="RefSeq" id="WP_206091880.1">
    <property type="nucleotide sequence ID" value="NZ_CP065053.1"/>
</dbReference>
<keyword evidence="10" id="KW-1185">Reference proteome</keyword>
<dbReference type="InterPro" id="IPR004358">
    <property type="entry name" value="Sig_transdc_His_kin-like_C"/>
</dbReference>
<dbReference type="SMART" id="SM00387">
    <property type="entry name" value="HATPase_c"/>
    <property type="match status" value="1"/>
</dbReference>
<keyword evidence="3 6" id="KW-0597">Phosphoprotein</keyword>
<keyword evidence="4" id="KW-0808">Transferase</keyword>
<feature type="modified residue" description="4-aspartylphosphate" evidence="6">
    <location>
        <position position="598"/>
    </location>
</feature>
<evidence type="ECO:0000313" key="10">
    <source>
        <dbReference type="Proteomes" id="UP000662888"/>
    </source>
</evidence>
<dbReference type="EMBL" id="CP065053">
    <property type="protein sequence ID" value="QPI52428.1"/>
    <property type="molecule type" value="Genomic_DNA"/>
</dbReference>
<protein>
    <recommendedName>
        <fullName evidence="2">histidine kinase</fullName>
        <ecNumber evidence="2">2.7.13.3</ecNumber>
    </recommendedName>
</protein>
<dbReference type="CDD" id="cd00082">
    <property type="entry name" value="HisKA"/>
    <property type="match status" value="1"/>
</dbReference>
<dbReference type="Gene3D" id="3.30.565.10">
    <property type="entry name" value="Histidine kinase-like ATPase, C-terminal domain"/>
    <property type="match status" value="1"/>
</dbReference>
<evidence type="ECO:0000256" key="4">
    <source>
        <dbReference type="ARBA" id="ARBA00022679"/>
    </source>
</evidence>
<dbReference type="Gene3D" id="3.30.450.20">
    <property type="entry name" value="PAS domain"/>
    <property type="match status" value="1"/>
</dbReference>
<dbReference type="InterPro" id="IPR011006">
    <property type="entry name" value="CheY-like_superfamily"/>
</dbReference>
<dbReference type="Pfam" id="PF00072">
    <property type="entry name" value="Response_reg"/>
    <property type="match status" value="1"/>
</dbReference>
<dbReference type="InterPro" id="IPR003661">
    <property type="entry name" value="HisK_dim/P_dom"/>
</dbReference>
<dbReference type="SUPFAM" id="SSF55785">
    <property type="entry name" value="PYP-like sensor domain (PAS domain)"/>
    <property type="match status" value="1"/>
</dbReference>
<dbReference type="Gene3D" id="3.40.50.2300">
    <property type="match status" value="1"/>
</dbReference>
<evidence type="ECO:0000256" key="5">
    <source>
        <dbReference type="ARBA" id="ARBA00022777"/>
    </source>
</evidence>
<dbReference type="InterPro" id="IPR035965">
    <property type="entry name" value="PAS-like_dom_sf"/>
</dbReference>
<dbReference type="PANTHER" id="PTHR43047:SF72">
    <property type="entry name" value="OSMOSENSING HISTIDINE PROTEIN KINASE SLN1"/>
    <property type="match status" value="1"/>
</dbReference>
<dbReference type="Gene3D" id="1.10.287.130">
    <property type="match status" value="1"/>
</dbReference>
<name>A0AA49AAA3_9BURK</name>
<evidence type="ECO:0000313" key="9">
    <source>
        <dbReference type="EMBL" id="QPI52428.1"/>
    </source>
</evidence>
<dbReference type="SUPFAM" id="SSF52172">
    <property type="entry name" value="CheY-like"/>
    <property type="match status" value="1"/>
</dbReference>
<dbReference type="InterPro" id="IPR001789">
    <property type="entry name" value="Sig_transdc_resp-reg_receiver"/>
</dbReference>
<organism evidence="9 10">
    <name type="scientific">Massilia antarctica</name>
    <dbReference type="NCBI Taxonomy" id="2765360"/>
    <lineage>
        <taxon>Bacteria</taxon>
        <taxon>Pseudomonadati</taxon>
        <taxon>Pseudomonadota</taxon>
        <taxon>Betaproteobacteria</taxon>
        <taxon>Burkholderiales</taxon>
        <taxon>Oxalobacteraceae</taxon>
        <taxon>Telluria group</taxon>
        <taxon>Massilia</taxon>
    </lineage>
</organism>
<accession>A0AA49AAA3</accession>
<evidence type="ECO:0000256" key="3">
    <source>
        <dbReference type="ARBA" id="ARBA00022553"/>
    </source>
</evidence>
<gene>
    <name evidence="9" type="ORF">IV454_13615</name>
</gene>
<dbReference type="PROSITE" id="PS50110">
    <property type="entry name" value="RESPONSE_REGULATORY"/>
    <property type="match status" value="1"/>
</dbReference>
<evidence type="ECO:0000259" key="7">
    <source>
        <dbReference type="PROSITE" id="PS50109"/>
    </source>
</evidence>
<comment type="catalytic activity">
    <reaction evidence="1">
        <text>ATP + protein L-histidine = ADP + protein N-phospho-L-histidine.</text>
        <dbReference type="EC" id="2.7.13.3"/>
    </reaction>
</comment>
<dbReference type="PROSITE" id="PS50109">
    <property type="entry name" value="HIS_KIN"/>
    <property type="match status" value="1"/>
</dbReference>
<dbReference type="InterPro" id="IPR003594">
    <property type="entry name" value="HATPase_dom"/>
</dbReference>
<dbReference type="SMART" id="SM00388">
    <property type="entry name" value="HisKA"/>
    <property type="match status" value="1"/>
</dbReference>
<evidence type="ECO:0000259" key="8">
    <source>
        <dbReference type="PROSITE" id="PS50110"/>
    </source>
</evidence>
<sequence>MNYKLLLLIVPDPHADIDGALAQPLKEQQLDAVLAAPAGAVECILELIGQDREPSVALVGPGVGNAASIARRIRTVWPVGQILFVPAREQFEAVQTELRYVPMLGPNWSLVALGDPRLGEKLTRAVQASRQRSRLRTTLDRANVRLAAPKAVDNVAYRQSVISEHYLASLLQHSSDAIFSLGPRDNVLYWSTGAERLFQCRPRHNQPASELPFWSAMLDALLARLHAGASPLTAKMSTVIDAQTLHLEVSLARVQDKDHAFIGTSISARDVSDVVHAIETERAGRQNAERLGRLKDEFLALLSHELRTPLTAVIGHTQLLRIQHRDAPDLQHSLNIIERNAKLQAKLIEDLLDVSSIVTGKLTLELHNIAVAGLLRAATDSVRAMTDAKQLKLVTQYAVGAAAIAGDVHRLQQVLYNILSNAITFTPEGGTVQVRASLVSHSLVQIVIEDSGCGIAAEFLPYVFDKFGQEDASSTRRHGGLGIGLSIAKQLAELHSGTIAVTSPGRGLGTSFTLRFPVACAGDGTGPARQHPAMAAMPTAQSRMLAQRRILLVEDAADTRELVKDVLSAHGAHVLTAPSALLALDLLGSETLDMVVSDIGMPQMDGYQLIGEIRRRGFAGDTLPAVALTAFASTQDRQRAFDAGFQAHVAKPYIVTELVATLTALLARQDRPVR</sequence>
<dbReference type="InterPro" id="IPR005467">
    <property type="entry name" value="His_kinase_dom"/>
</dbReference>
<dbReference type="SUPFAM" id="SSF47384">
    <property type="entry name" value="Homodimeric domain of signal transducing histidine kinase"/>
    <property type="match status" value="1"/>
</dbReference>
<feature type="domain" description="Response regulatory" evidence="8">
    <location>
        <begin position="549"/>
        <end position="666"/>
    </location>
</feature>
<dbReference type="EC" id="2.7.13.3" evidence="2"/>
<evidence type="ECO:0000256" key="2">
    <source>
        <dbReference type="ARBA" id="ARBA00012438"/>
    </source>
</evidence>